<sequence length="68" mass="7671">MTSPERWEYRTLQPPRKETQKEAEDPTELLNDLGADGWELASTVDYVGGGTKYLVMKRPVDAAEGEDE</sequence>
<dbReference type="EMBL" id="FOZK01000001">
    <property type="protein sequence ID" value="SFR93089.1"/>
    <property type="molecule type" value="Genomic_DNA"/>
</dbReference>
<dbReference type="STRING" id="767519.SAMN05216559_1217"/>
<accession>A0A1I6KPB1</accession>
<evidence type="ECO:0000313" key="2">
    <source>
        <dbReference type="EMBL" id="SFR93089.1"/>
    </source>
</evidence>
<gene>
    <name evidence="2" type="ORF">SAMN05216559_1217</name>
</gene>
<name>A0A1I6KPB1_9EURY</name>
<organism evidence="2 3">
    <name type="scientific">Halomicrobium zhouii</name>
    <dbReference type="NCBI Taxonomy" id="767519"/>
    <lineage>
        <taxon>Archaea</taxon>
        <taxon>Methanobacteriati</taxon>
        <taxon>Methanobacteriota</taxon>
        <taxon>Stenosarchaea group</taxon>
        <taxon>Halobacteria</taxon>
        <taxon>Halobacteriales</taxon>
        <taxon>Haloarculaceae</taxon>
        <taxon>Halomicrobium</taxon>
    </lineage>
</organism>
<protein>
    <recommendedName>
        <fullName evidence="4">DUF4177 domain-containing protein</fullName>
    </recommendedName>
</protein>
<dbReference type="Proteomes" id="UP000199062">
    <property type="component" value="Unassembled WGS sequence"/>
</dbReference>
<evidence type="ECO:0008006" key="4">
    <source>
        <dbReference type="Google" id="ProtNLM"/>
    </source>
</evidence>
<proteinExistence type="predicted"/>
<evidence type="ECO:0000313" key="3">
    <source>
        <dbReference type="Proteomes" id="UP000199062"/>
    </source>
</evidence>
<keyword evidence="3" id="KW-1185">Reference proteome</keyword>
<evidence type="ECO:0000256" key="1">
    <source>
        <dbReference type="SAM" id="MobiDB-lite"/>
    </source>
</evidence>
<dbReference type="RefSeq" id="WP_089814834.1">
    <property type="nucleotide sequence ID" value="NZ_FOZK01000001.1"/>
</dbReference>
<feature type="compositionally biased region" description="Basic and acidic residues" evidence="1">
    <location>
        <begin position="1"/>
        <end position="24"/>
    </location>
</feature>
<feature type="region of interest" description="Disordered" evidence="1">
    <location>
        <begin position="1"/>
        <end position="26"/>
    </location>
</feature>
<dbReference type="OrthoDB" id="318633at2157"/>
<reference evidence="2 3" key="1">
    <citation type="submission" date="2016-10" db="EMBL/GenBank/DDBJ databases">
        <authorList>
            <person name="de Groot N.N."/>
        </authorList>
    </citation>
    <scope>NUCLEOTIDE SEQUENCE [LARGE SCALE GENOMIC DNA]</scope>
    <source>
        <strain evidence="2 3">CGMCC 1.10457</strain>
    </source>
</reference>
<dbReference type="AlphaFoldDB" id="A0A1I6KPB1"/>